<dbReference type="RefSeq" id="WP_209066827.1">
    <property type="nucleotide sequence ID" value="NZ_JAATJL010000001.1"/>
</dbReference>
<evidence type="ECO:0000313" key="4">
    <source>
        <dbReference type="Proteomes" id="UP000547458"/>
    </source>
</evidence>
<evidence type="ECO:0000259" key="2">
    <source>
        <dbReference type="PROSITE" id="PS50994"/>
    </source>
</evidence>
<gene>
    <name evidence="3" type="ORF">BJ994_002462</name>
</gene>
<evidence type="ECO:0000256" key="1">
    <source>
        <dbReference type="SAM" id="MobiDB-lite"/>
    </source>
</evidence>
<dbReference type="InterPro" id="IPR058913">
    <property type="entry name" value="Integrase_dom_put"/>
</dbReference>
<evidence type="ECO:0000313" key="3">
    <source>
        <dbReference type="EMBL" id="NJC23386.1"/>
    </source>
</evidence>
<keyword evidence="4" id="KW-1185">Reference proteome</keyword>
<dbReference type="SUPFAM" id="SSF53098">
    <property type="entry name" value="Ribonuclease H-like"/>
    <property type="match status" value="1"/>
</dbReference>
<dbReference type="Pfam" id="PF13683">
    <property type="entry name" value="rve_3"/>
    <property type="match status" value="1"/>
</dbReference>
<proteinExistence type="predicted"/>
<reference evidence="3 4" key="1">
    <citation type="submission" date="2020-03" db="EMBL/GenBank/DDBJ databases">
        <title>Sequencing the genomes of 1000 actinobacteria strains.</title>
        <authorList>
            <person name="Klenk H.-P."/>
        </authorList>
    </citation>
    <scope>NUCLEOTIDE SEQUENCE [LARGE SCALE GENOMIC DNA]</scope>
    <source>
        <strain evidence="3 4">DSM 16403</strain>
    </source>
</reference>
<dbReference type="InterPro" id="IPR001584">
    <property type="entry name" value="Integrase_cat-core"/>
</dbReference>
<feature type="region of interest" description="Disordered" evidence="1">
    <location>
        <begin position="243"/>
        <end position="278"/>
    </location>
</feature>
<feature type="compositionally biased region" description="Pro residues" evidence="1">
    <location>
        <begin position="256"/>
        <end position="266"/>
    </location>
</feature>
<accession>A0A846RWI5</accession>
<dbReference type="Pfam" id="PF24764">
    <property type="entry name" value="rva_4"/>
    <property type="match status" value="1"/>
</dbReference>
<name>A0A846RWI5_9MICC</name>
<sequence>MEALTKESTRPRSTPTMVSEPVRSTAIEIRARLKKNGWDYGPKSVAAKMRRMGIKAPAPATLHRIFTQAGLVTPQPRKRPRSSYRRFVHPNPNSCWQIDATGWQLQDRTAVIFEIIDDHSRLELVSMSARSKNSEDAVRAVSLAIERYGVPQKVLSDNGTALNPSRRGWEGALVKMLKALGVKPITGKPSSPTTQGKNERIHSTLQRFLTQQPPVATLNQLQDQLDLFRPYYNTEREHQALNGKTPQEAWDAMPKASPPQPPPVPEAQPEETTRRACPKGSVKVRSTMVMLGHHHARQTITIIITPAAIMFFDAAGTEIRSITPPEPGTTYIGNNQPRGFMANQQSTKS</sequence>
<feature type="region of interest" description="Disordered" evidence="1">
    <location>
        <begin position="1"/>
        <end position="21"/>
    </location>
</feature>
<dbReference type="InterPro" id="IPR012337">
    <property type="entry name" value="RNaseH-like_sf"/>
</dbReference>
<dbReference type="Proteomes" id="UP000547458">
    <property type="component" value="Unassembled WGS sequence"/>
</dbReference>
<dbReference type="GO" id="GO:0003676">
    <property type="term" value="F:nucleic acid binding"/>
    <property type="evidence" value="ECO:0007669"/>
    <property type="project" value="InterPro"/>
</dbReference>
<dbReference type="AlphaFoldDB" id="A0A846RWI5"/>
<organism evidence="3 4">
    <name type="scientific">Arthrobacter pigmenti</name>
    <dbReference type="NCBI Taxonomy" id="271432"/>
    <lineage>
        <taxon>Bacteria</taxon>
        <taxon>Bacillati</taxon>
        <taxon>Actinomycetota</taxon>
        <taxon>Actinomycetes</taxon>
        <taxon>Micrococcales</taxon>
        <taxon>Micrococcaceae</taxon>
        <taxon>Arthrobacter</taxon>
    </lineage>
</organism>
<dbReference type="InterPro" id="IPR036397">
    <property type="entry name" value="RNaseH_sf"/>
</dbReference>
<feature type="compositionally biased region" description="Basic and acidic residues" evidence="1">
    <location>
        <begin position="1"/>
        <end position="10"/>
    </location>
</feature>
<dbReference type="Gene3D" id="3.30.420.10">
    <property type="entry name" value="Ribonuclease H-like superfamily/Ribonuclease H"/>
    <property type="match status" value="1"/>
</dbReference>
<dbReference type="PANTHER" id="PTHR35004:SF7">
    <property type="entry name" value="INTEGRASE PROTEIN"/>
    <property type="match status" value="1"/>
</dbReference>
<protein>
    <submittedName>
        <fullName evidence="3">Transposase InsO family protein</fullName>
    </submittedName>
</protein>
<dbReference type="PANTHER" id="PTHR35004">
    <property type="entry name" value="TRANSPOSASE RV3428C-RELATED"/>
    <property type="match status" value="1"/>
</dbReference>
<dbReference type="PROSITE" id="PS50994">
    <property type="entry name" value="INTEGRASE"/>
    <property type="match status" value="1"/>
</dbReference>
<comment type="caution">
    <text evidence="3">The sequence shown here is derived from an EMBL/GenBank/DDBJ whole genome shotgun (WGS) entry which is preliminary data.</text>
</comment>
<dbReference type="GO" id="GO:0015074">
    <property type="term" value="P:DNA integration"/>
    <property type="evidence" value="ECO:0007669"/>
    <property type="project" value="InterPro"/>
</dbReference>
<dbReference type="EMBL" id="JAATJL010000001">
    <property type="protein sequence ID" value="NJC23386.1"/>
    <property type="molecule type" value="Genomic_DNA"/>
</dbReference>
<feature type="domain" description="Integrase catalytic" evidence="2">
    <location>
        <begin position="88"/>
        <end position="254"/>
    </location>
</feature>